<feature type="region of interest" description="Disordered" evidence="1">
    <location>
        <begin position="75"/>
        <end position="111"/>
    </location>
</feature>
<reference evidence="2" key="1">
    <citation type="submission" date="2021-05" db="EMBL/GenBank/DDBJ databases">
        <authorList>
            <person name="Alioto T."/>
            <person name="Alioto T."/>
            <person name="Gomez Garrido J."/>
        </authorList>
    </citation>
    <scope>NUCLEOTIDE SEQUENCE</scope>
</reference>
<evidence type="ECO:0000256" key="1">
    <source>
        <dbReference type="SAM" id="MobiDB-lite"/>
    </source>
</evidence>
<evidence type="ECO:0000313" key="2">
    <source>
        <dbReference type="EMBL" id="CAG6534113.1"/>
    </source>
</evidence>
<dbReference type="EMBL" id="HBUE01210145">
    <property type="protein sequence ID" value="CAG6534113.1"/>
    <property type="molecule type" value="Transcribed_RNA"/>
</dbReference>
<feature type="compositionally biased region" description="Basic residues" evidence="1">
    <location>
        <begin position="84"/>
        <end position="95"/>
    </location>
</feature>
<accession>A0A8D8MMX1</accession>
<sequence length="118" mass="13276">MMYHLLEILHGPLLHQPINHCTEPLQSMGSKSVITLEIPDCILPIGSSLKNNFFHQKKFTFPIANFQVSSHPIAVGGGYGQQQHKPRFQGRHTTRPSRNPQRHPSVPVTRDSVLCTFA</sequence>
<dbReference type="AlphaFoldDB" id="A0A8D8MMX1"/>
<protein>
    <submittedName>
        <fullName evidence="2">(northern house mosquito) hypothetical protein</fullName>
    </submittedName>
</protein>
<name>A0A8D8MMX1_CULPI</name>
<proteinExistence type="predicted"/>
<organism evidence="2">
    <name type="scientific">Culex pipiens</name>
    <name type="common">House mosquito</name>
    <dbReference type="NCBI Taxonomy" id="7175"/>
    <lineage>
        <taxon>Eukaryota</taxon>
        <taxon>Metazoa</taxon>
        <taxon>Ecdysozoa</taxon>
        <taxon>Arthropoda</taxon>
        <taxon>Hexapoda</taxon>
        <taxon>Insecta</taxon>
        <taxon>Pterygota</taxon>
        <taxon>Neoptera</taxon>
        <taxon>Endopterygota</taxon>
        <taxon>Diptera</taxon>
        <taxon>Nematocera</taxon>
        <taxon>Culicoidea</taxon>
        <taxon>Culicidae</taxon>
        <taxon>Culicinae</taxon>
        <taxon>Culicini</taxon>
        <taxon>Culex</taxon>
        <taxon>Culex</taxon>
    </lineage>
</organism>
<dbReference type="EMBL" id="HBUE01316562">
    <property type="protein sequence ID" value="CAG6586013.1"/>
    <property type="molecule type" value="Transcribed_RNA"/>
</dbReference>